<evidence type="ECO:0000256" key="1">
    <source>
        <dbReference type="SAM" id="MobiDB-lite"/>
    </source>
</evidence>
<dbReference type="SUPFAM" id="SSF52129">
    <property type="entry name" value="Caspase-like"/>
    <property type="match status" value="1"/>
</dbReference>
<accession>A0A6N7Q5F4</accession>
<evidence type="ECO:0000313" key="4">
    <source>
        <dbReference type="Proteomes" id="UP000440224"/>
    </source>
</evidence>
<dbReference type="Proteomes" id="UP000440224">
    <property type="component" value="Unassembled WGS sequence"/>
</dbReference>
<protein>
    <recommendedName>
        <fullName evidence="2">Peptidase C14 caspase domain-containing protein</fullName>
    </recommendedName>
</protein>
<dbReference type="InterPro" id="IPR011600">
    <property type="entry name" value="Pept_C14_caspase"/>
</dbReference>
<gene>
    <name evidence="3" type="ORF">GF068_39235</name>
</gene>
<comment type="caution">
    <text evidence="3">The sequence shown here is derived from an EMBL/GenBank/DDBJ whole genome shotgun (WGS) entry which is preliminary data.</text>
</comment>
<feature type="region of interest" description="Disordered" evidence="1">
    <location>
        <begin position="1"/>
        <end position="23"/>
    </location>
</feature>
<sequence length="720" mass="78815">MTSERREMLADEGDGPAAVASSLGPEQDHALVVGVNDYPKLRSLRGAIADAQAFAGWLLDPGGGGLSARNVRTILSTPDPLSPLGDEIDDALEAVIEQARREGGRRFYFYFSGHGCTGDRPHDLALCLADWSELRRRSSLSSDAWLDVIIRSGAFDEVAFFLDCCRVWAVRAVGRPPKIDFDRPVERTHAPRVFLAYATEFQRPANEVARTAGEVRGVFTEALVEGLRGAALGQGRMVSAASLKRYLEASTEMRARERGLFQRAEVLDGLASEARFGSSTHPAILRISFCGWNKEQMVLYGPGCDEIRRGDASSGPWELELSPGIYKIAEVASSKHQYIDYRADRPITWFAFYGPQFVFTLPACPRPSPELDFSQRPAIPAGAVISAVAACYAHTWDLDIDGADASSRLRIVVIPSSDAIMSPSPQQDVGEEWSVRGGGKTIPLDGHAEWRNADRYDSIFSARMKPGSYTLRCTGAEQREVAIHLYAGWSTLIVLHDQLDAPHFETMRVFLWPLAGIASSMSRIVRDVLTGFHLLSSRDEHSDLERSPRCVEIMNGESFDEPMSGLLAAHLVAHSERPDPDRIEAIAGHLESLIGPCPDVQALRLRAALLRGGELPGGPYSDPPMLRAGLLAFVEASHRVPEIIAPESALEHACVERLVDSPLSSWPVPQEEPSEEGWLTTTLRELAAERANGRAALDARAVTQELGVPTLAVKRWLEGT</sequence>
<proteinExistence type="predicted"/>
<reference evidence="3 4" key="1">
    <citation type="submission" date="2019-10" db="EMBL/GenBank/DDBJ databases">
        <title>A soil myxobacterium in the family Polyangiaceae.</title>
        <authorList>
            <person name="Li Y."/>
            <person name="Wang J."/>
        </authorList>
    </citation>
    <scope>NUCLEOTIDE SEQUENCE [LARGE SCALE GENOMIC DNA]</scope>
    <source>
        <strain evidence="3 4">DSM 14734</strain>
    </source>
</reference>
<dbReference type="AlphaFoldDB" id="A0A6N7Q5F4"/>
<dbReference type="OrthoDB" id="1491023at2"/>
<dbReference type="Pfam" id="PF00656">
    <property type="entry name" value="Peptidase_C14"/>
    <property type="match status" value="1"/>
</dbReference>
<dbReference type="InterPro" id="IPR029030">
    <property type="entry name" value="Caspase-like_dom_sf"/>
</dbReference>
<name>A0A6N7Q5F4_9BACT</name>
<dbReference type="GO" id="GO:0004197">
    <property type="term" value="F:cysteine-type endopeptidase activity"/>
    <property type="evidence" value="ECO:0007669"/>
    <property type="project" value="InterPro"/>
</dbReference>
<keyword evidence="4" id="KW-1185">Reference proteome</keyword>
<organism evidence="3 4">
    <name type="scientific">Polyangium spumosum</name>
    <dbReference type="NCBI Taxonomy" id="889282"/>
    <lineage>
        <taxon>Bacteria</taxon>
        <taxon>Pseudomonadati</taxon>
        <taxon>Myxococcota</taxon>
        <taxon>Polyangia</taxon>
        <taxon>Polyangiales</taxon>
        <taxon>Polyangiaceae</taxon>
        <taxon>Polyangium</taxon>
    </lineage>
</organism>
<evidence type="ECO:0000313" key="3">
    <source>
        <dbReference type="EMBL" id="MRG97915.1"/>
    </source>
</evidence>
<dbReference type="Gene3D" id="3.40.50.1460">
    <property type="match status" value="1"/>
</dbReference>
<evidence type="ECO:0000259" key="2">
    <source>
        <dbReference type="Pfam" id="PF00656"/>
    </source>
</evidence>
<dbReference type="GO" id="GO:0006508">
    <property type="term" value="P:proteolysis"/>
    <property type="evidence" value="ECO:0007669"/>
    <property type="project" value="InterPro"/>
</dbReference>
<feature type="domain" description="Peptidase C14 caspase" evidence="2">
    <location>
        <begin position="29"/>
        <end position="231"/>
    </location>
</feature>
<dbReference type="EMBL" id="WJIE01000022">
    <property type="protein sequence ID" value="MRG97915.1"/>
    <property type="molecule type" value="Genomic_DNA"/>
</dbReference>